<gene>
    <name evidence="2" type="ORF">NCTC11653_02663</name>
</gene>
<keyword evidence="1" id="KW-0472">Membrane</keyword>
<evidence type="ECO:0000313" key="2">
    <source>
        <dbReference type="EMBL" id="SQA76731.1"/>
    </source>
</evidence>
<feature type="transmembrane region" description="Helical" evidence="1">
    <location>
        <begin position="35"/>
        <end position="57"/>
    </location>
</feature>
<keyword evidence="1" id="KW-0812">Transmembrane</keyword>
<accession>A0AAX2IE33</accession>
<dbReference type="Proteomes" id="UP000249902">
    <property type="component" value="Unassembled WGS sequence"/>
</dbReference>
<protein>
    <submittedName>
        <fullName evidence="2">Uncharacterized protein</fullName>
    </submittedName>
</protein>
<reference evidence="2 3" key="1">
    <citation type="submission" date="2018-06" db="EMBL/GenBank/DDBJ databases">
        <authorList>
            <consortium name="Pathogen Informatics"/>
            <person name="Doyle S."/>
        </authorList>
    </citation>
    <scope>NUCLEOTIDE SEQUENCE [LARGE SCALE GENOMIC DNA]</scope>
    <source>
        <strain evidence="2 3">NCTC11653</strain>
    </source>
</reference>
<comment type="caution">
    <text evidence="2">The sequence shown here is derived from an EMBL/GenBank/DDBJ whole genome shotgun (WGS) entry which is preliminary data.</text>
</comment>
<organism evidence="2 3">
    <name type="scientific">Capnocytophaga sputigena</name>
    <dbReference type="NCBI Taxonomy" id="1019"/>
    <lineage>
        <taxon>Bacteria</taxon>
        <taxon>Pseudomonadati</taxon>
        <taxon>Bacteroidota</taxon>
        <taxon>Flavobacteriia</taxon>
        <taxon>Flavobacteriales</taxon>
        <taxon>Flavobacteriaceae</taxon>
        <taxon>Capnocytophaga</taxon>
    </lineage>
</organism>
<evidence type="ECO:0000313" key="3">
    <source>
        <dbReference type="Proteomes" id="UP000249902"/>
    </source>
</evidence>
<keyword evidence="1" id="KW-1133">Transmembrane helix</keyword>
<name>A0AAX2IE33_CAPSP</name>
<sequence length="79" mass="9203">MLMEQNLLHRCFDLAVEGLYLLADSFGTTYEAVNIYLFVIIQPLLTILLIVGIFFFYKKNNNLQMKIKKLLSNKTNTNK</sequence>
<dbReference type="EMBL" id="UAVP01000011">
    <property type="protein sequence ID" value="SQA76731.1"/>
    <property type="molecule type" value="Genomic_DNA"/>
</dbReference>
<evidence type="ECO:0000256" key="1">
    <source>
        <dbReference type="SAM" id="Phobius"/>
    </source>
</evidence>
<proteinExistence type="predicted"/>
<dbReference type="AlphaFoldDB" id="A0AAX2IE33"/>